<evidence type="ECO:0000313" key="4">
    <source>
        <dbReference type="Proteomes" id="UP000184188"/>
    </source>
</evidence>
<proteinExistence type="predicted"/>
<sequence length="1069" mass="114428">MLAAPGHCPPPSGMDSSSFALLPPLKRKRSESSSDSVACIDAPSALKLRHVGAAAAAVAATAAAAAAATATTTNTMRTTTNTGTADHLHPSLATTPELAYTTTSTETSIPSSNMSHASTSDRATTAVPPRVDRDRLRETLEAQLSLEVLLKHNELRLIDQEIAKCQVALEQLRRCAEIPYPGSSVTAALSQSVSSGTGPAVLPPGNGPAPQSPAPWGVTNGPYTRHYARWLLPDPRFDGGEVAPELPFAGHPSIPEGRSTRGNPGDMGLLLGTSRSQRGAGGARLQSLPSGYPAPKDKAGPMIIRRKSDGVMVKLICLDCRRDNFSSTQGFINHCRIAHNRNFASHDAAAMASGEPVEVDESGAIIGGKVEPSSFSSSSSSNNNTNTNSNAASAAFVHPLIRSARAIDSGSASQEVSAGSTPRKSSEAAVPLIATPTPRYAAHRKKTASASMSASHASSFTASPDAPHLSSLMQLRGVGLDLGQLVGEAKTAVDLDAYSSAGEESDGEPSEPLADSKMIDQTPLPVSSRGSRQPMRTTVAQTSSQRPDSRKRLDSHNHNSSSSNNNKPSHLLESLTPRSSIPYTSPYGPVSPVTDHAPPPGHLENLAHGADFSPHTLESNQAPSLVSDDEDDYEAASESESPSPSPSEAGDEDDRRFDDIEVEDEDEEGNTTSTTSTTNRHPRSLSKPLKAREAKKKDGLIAAASIVSLGRGKNERRVRPITESFDPSKISLSTFRRLLACYPGTVREVFRSKAKAKLEPRGKKAKAAAAAQKDKVRVYSDSEEKSIQDAIETGVKLDEWRYVTLPALIKERGSGEDVYINKDELVKLIEWKVTHGHFRPTLVGMAKSNSEITVRKTSKAAFAAIPSDTTDKNLRLSFPKTSMDTLTKALRGVGPATASLILSAGTAARDPEHEVPFYSDEVYLWLCLEVFPSAEKGEVPESVSKHKRPNGELSVKYNMPEFSNLYTAVQSLRSRLQNSPEGEEEEDPTVSILDIEKVAFVLGHIEVAGYFRPAVQGKGEKQEGKPDEESREGAESTPTTKEAQQLKRKHETEQLSERATRPKRGKNKH</sequence>
<gene>
    <name evidence="3" type="ORF">ASPZODRAFT_58748</name>
</gene>
<feature type="compositionally biased region" description="Acidic residues" evidence="1">
    <location>
        <begin position="627"/>
        <end position="637"/>
    </location>
</feature>
<feature type="compositionally biased region" description="Low complexity" evidence="1">
    <location>
        <begin position="69"/>
        <end position="85"/>
    </location>
</feature>
<dbReference type="EMBL" id="KV878337">
    <property type="protein sequence ID" value="OJJ49595.1"/>
    <property type="molecule type" value="Genomic_DNA"/>
</dbReference>
<organism evidence="3 4">
    <name type="scientific">Penicilliopsis zonata CBS 506.65</name>
    <dbReference type="NCBI Taxonomy" id="1073090"/>
    <lineage>
        <taxon>Eukaryota</taxon>
        <taxon>Fungi</taxon>
        <taxon>Dikarya</taxon>
        <taxon>Ascomycota</taxon>
        <taxon>Pezizomycotina</taxon>
        <taxon>Eurotiomycetes</taxon>
        <taxon>Eurotiomycetidae</taxon>
        <taxon>Eurotiales</taxon>
        <taxon>Aspergillaceae</taxon>
        <taxon>Penicilliopsis</taxon>
    </lineage>
</organism>
<dbReference type="Pfam" id="PF25909">
    <property type="entry name" value="zf-C2H2_AHC1"/>
    <property type="match status" value="1"/>
</dbReference>
<dbReference type="PANTHER" id="PTHR21521">
    <property type="entry name" value="AMUN, ISOFORM A"/>
    <property type="match status" value="1"/>
</dbReference>
<feature type="region of interest" description="Disordered" evidence="1">
    <location>
        <begin position="69"/>
        <end position="132"/>
    </location>
</feature>
<evidence type="ECO:0000313" key="3">
    <source>
        <dbReference type="EMBL" id="OJJ49595.1"/>
    </source>
</evidence>
<feature type="compositionally biased region" description="Polar residues" evidence="1">
    <location>
        <begin position="524"/>
        <end position="546"/>
    </location>
</feature>
<feature type="domain" description="AHC1-like C2H2 zinc-finger" evidence="2">
    <location>
        <begin position="304"/>
        <end position="351"/>
    </location>
</feature>
<feature type="compositionally biased region" description="Acidic residues" evidence="1">
    <location>
        <begin position="660"/>
        <end position="669"/>
    </location>
</feature>
<protein>
    <recommendedName>
        <fullName evidence="2">AHC1-like C2H2 zinc-finger domain-containing protein</fullName>
    </recommendedName>
</protein>
<dbReference type="RefSeq" id="XP_022584105.1">
    <property type="nucleotide sequence ID" value="XM_022728796.1"/>
</dbReference>
<feature type="compositionally biased region" description="Basic and acidic residues" evidence="1">
    <location>
        <begin position="1050"/>
        <end position="1060"/>
    </location>
</feature>
<dbReference type="InterPro" id="IPR058706">
    <property type="entry name" value="zf-C2H2_AHC1-like"/>
</dbReference>
<feature type="compositionally biased region" description="Basic and acidic residues" evidence="1">
    <location>
        <begin position="1018"/>
        <end position="1034"/>
    </location>
</feature>
<dbReference type="VEuPathDB" id="FungiDB:ASPZODRAFT_58748"/>
<feature type="region of interest" description="Disordered" evidence="1">
    <location>
        <begin position="1"/>
        <end position="20"/>
    </location>
</feature>
<dbReference type="OrthoDB" id="5355528at2759"/>
<dbReference type="STRING" id="1073090.A0A1L9SQT9"/>
<feature type="compositionally biased region" description="Low complexity" evidence="1">
    <location>
        <begin position="638"/>
        <end position="648"/>
    </location>
</feature>
<feature type="compositionally biased region" description="Low complexity" evidence="1">
    <location>
        <begin position="92"/>
        <end position="112"/>
    </location>
</feature>
<dbReference type="PANTHER" id="PTHR21521:SF0">
    <property type="entry name" value="AMUN, ISOFORM A"/>
    <property type="match status" value="1"/>
</dbReference>
<feature type="compositionally biased region" description="Polar residues" evidence="1">
    <location>
        <begin position="113"/>
        <end position="123"/>
    </location>
</feature>
<dbReference type="Proteomes" id="UP000184188">
    <property type="component" value="Unassembled WGS sequence"/>
</dbReference>
<feature type="compositionally biased region" description="Polar residues" evidence="1">
    <location>
        <begin position="410"/>
        <end position="423"/>
    </location>
</feature>
<feature type="region of interest" description="Disordered" evidence="1">
    <location>
        <begin position="368"/>
        <end position="387"/>
    </location>
</feature>
<evidence type="ECO:0000259" key="2">
    <source>
        <dbReference type="Pfam" id="PF25909"/>
    </source>
</evidence>
<reference evidence="4" key="1">
    <citation type="journal article" date="2017" name="Genome Biol.">
        <title>Comparative genomics reveals high biological diversity and specific adaptations in the industrially and medically important fungal genus Aspergillus.</title>
        <authorList>
            <person name="de Vries R.P."/>
            <person name="Riley R."/>
            <person name="Wiebenga A."/>
            <person name="Aguilar-Osorio G."/>
            <person name="Amillis S."/>
            <person name="Uchima C.A."/>
            <person name="Anderluh G."/>
            <person name="Asadollahi M."/>
            <person name="Askin M."/>
            <person name="Barry K."/>
            <person name="Battaglia E."/>
            <person name="Bayram O."/>
            <person name="Benocci T."/>
            <person name="Braus-Stromeyer S.A."/>
            <person name="Caldana C."/>
            <person name="Canovas D."/>
            <person name="Cerqueira G.C."/>
            <person name="Chen F."/>
            <person name="Chen W."/>
            <person name="Choi C."/>
            <person name="Clum A."/>
            <person name="Dos Santos R.A."/>
            <person name="Damasio A.R."/>
            <person name="Diallinas G."/>
            <person name="Emri T."/>
            <person name="Fekete E."/>
            <person name="Flipphi M."/>
            <person name="Freyberg S."/>
            <person name="Gallo A."/>
            <person name="Gournas C."/>
            <person name="Habgood R."/>
            <person name="Hainaut M."/>
            <person name="Harispe M.L."/>
            <person name="Henrissat B."/>
            <person name="Hilden K.S."/>
            <person name="Hope R."/>
            <person name="Hossain A."/>
            <person name="Karabika E."/>
            <person name="Karaffa L."/>
            <person name="Karanyi Z."/>
            <person name="Krasevec N."/>
            <person name="Kuo A."/>
            <person name="Kusch H."/>
            <person name="LaButti K."/>
            <person name="Lagendijk E.L."/>
            <person name="Lapidus A."/>
            <person name="Levasseur A."/>
            <person name="Lindquist E."/>
            <person name="Lipzen A."/>
            <person name="Logrieco A.F."/>
            <person name="MacCabe A."/>
            <person name="Maekelae M.R."/>
            <person name="Malavazi I."/>
            <person name="Melin P."/>
            <person name="Meyer V."/>
            <person name="Mielnichuk N."/>
            <person name="Miskei M."/>
            <person name="Molnar A.P."/>
            <person name="Mule G."/>
            <person name="Ngan C.Y."/>
            <person name="Orejas M."/>
            <person name="Orosz E."/>
            <person name="Ouedraogo J.P."/>
            <person name="Overkamp K.M."/>
            <person name="Park H.-S."/>
            <person name="Perrone G."/>
            <person name="Piumi F."/>
            <person name="Punt P.J."/>
            <person name="Ram A.F."/>
            <person name="Ramon A."/>
            <person name="Rauscher S."/>
            <person name="Record E."/>
            <person name="Riano-Pachon D.M."/>
            <person name="Robert V."/>
            <person name="Roehrig J."/>
            <person name="Ruller R."/>
            <person name="Salamov A."/>
            <person name="Salih N.S."/>
            <person name="Samson R.A."/>
            <person name="Sandor E."/>
            <person name="Sanguinetti M."/>
            <person name="Schuetze T."/>
            <person name="Sepcic K."/>
            <person name="Shelest E."/>
            <person name="Sherlock G."/>
            <person name="Sophianopoulou V."/>
            <person name="Squina F.M."/>
            <person name="Sun H."/>
            <person name="Susca A."/>
            <person name="Todd R.B."/>
            <person name="Tsang A."/>
            <person name="Unkles S.E."/>
            <person name="van de Wiele N."/>
            <person name="van Rossen-Uffink D."/>
            <person name="Oliveira J.V."/>
            <person name="Vesth T.C."/>
            <person name="Visser J."/>
            <person name="Yu J.-H."/>
            <person name="Zhou M."/>
            <person name="Andersen M.R."/>
            <person name="Archer D.B."/>
            <person name="Baker S.E."/>
            <person name="Benoit I."/>
            <person name="Brakhage A.A."/>
            <person name="Braus G.H."/>
            <person name="Fischer R."/>
            <person name="Frisvad J.C."/>
            <person name="Goldman G.H."/>
            <person name="Houbraken J."/>
            <person name="Oakley B."/>
            <person name="Pocsi I."/>
            <person name="Scazzocchio C."/>
            <person name="Seiboth B."/>
            <person name="vanKuyk P.A."/>
            <person name="Wortman J."/>
            <person name="Dyer P.S."/>
            <person name="Grigoriev I.V."/>
        </authorList>
    </citation>
    <scope>NUCLEOTIDE SEQUENCE [LARGE SCALE GENOMIC DNA]</scope>
    <source>
        <strain evidence="4">CBS 506.65</strain>
    </source>
</reference>
<feature type="region of interest" description="Disordered" evidence="1">
    <location>
        <begin position="248"/>
        <end position="300"/>
    </location>
</feature>
<name>A0A1L9SQT9_9EURO</name>
<dbReference type="GeneID" id="34615260"/>
<feature type="compositionally biased region" description="Low complexity" evidence="1">
    <location>
        <begin position="373"/>
        <end position="387"/>
    </location>
</feature>
<dbReference type="AlphaFoldDB" id="A0A1L9SQT9"/>
<accession>A0A1L9SQT9</accession>
<evidence type="ECO:0000256" key="1">
    <source>
        <dbReference type="SAM" id="MobiDB-lite"/>
    </source>
</evidence>
<feature type="region of interest" description="Disordered" evidence="1">
    <location>
        <begin position="408"/>
        <end position="453"/>
    </location>
</feature>
<feature type="compositionally biased region" description="Basic and acidic residues" evidence="1">
    <location>
        <begin position="547"/>
        <end position="557"/>
    </location>
</feature>
<feature type="region of interest" description="Disordered" evidence="1">
    <location>
        <begin position="1016"/>
        <end position="1069"/>
    </location>
</feature>
<keyword evidence="4" id="KW-1185">Reference proteome</keyword>
<feature type="region of interest" description="Disordered" evidence="1">
    <location>
        <begin position="499"/>
        <end position="696"/>
    </location>
</feature>